<gene>
    <name evidence="2" type="ORF">CBR_g36457</name>
</gene>
<evidence type="ECO:0000313" key="2">
    <source>
        <dbReference type="EMBL" id="GBG82930.1"/>
    </source>
</evidence>
<sequence length="186" mass="21316">MKADKAEKKSTKGKKEVAGPSAAADKKKQVKKKGKEEPDKKEKEKKVFDLPGQRYEAPEERDPLRIFYETLYQQRPDSEMAEVWMMEHGLLSQEDAKVALSRKQKRAEQMRKGGPGMGALTQRSPPPANKKKTPVAVSSNGKVKLKKRADDEDDDFEGSKKKKVKRRMRLPLCQLLWLEEMFLKES</sequence>
<dbReference type="EMBL" id="BFEA01000423">
    <property type="protein sequence ID" value="GBG82930.1"/>
    <property type="molecule type" value="Genomic_DNA"/>
</dbReference>
<evidence type="ECO:0000313" key="3">
    <source>
        <dbReference type="Proteomes" id="UP000265515"/>
    </source>
</evidence>
<reference evidence="2 3" key="1">
    <citation type="journal article" date="2018" name="Cell">
        <title>The Chara Genome: Secondary Complexity and Implications for Plant Terrestrialization.</title>
        <authorList>
            <person name="Nishiyama T."/>
            <person name="Sakayama H."/>
            <person name="Vries J.D."/>
            <person name="Buschmann H."/>
            <person name="Saint-Marcoux D."/>
            <person name="Ullrich K.K."/>
            <person name="Haas F.B."/>
            <person name="Vanderstraeten L."/>
            <person name="Becker D."/>
            <person name="Lang D."/>
            <person name="Vosolsobe S."/>
            <person name="Rombauts S."/>
            <person name="Wilhelmsson P.K.I."/>
            <person name="Janitza P."/>
            <person name="Kern R."/>
            <person name="Heyl A."/>
            <person name="Rumpler F."/>
            <person name="Villalobos L.I.A.C."/>
            <person name="Clay J.M."/>
            <person name="Skokan R."/>
            <person name="Toyoda A."/>
            <person name="Suzuki Y."/>
            <person name="Kagoshima H."/>
            <person name="Schijlen E."/>
            <person name="Tajeshwar N."/>
            <person name="Catarino B."/>
            <person name="Hetherington A.J."/>
            <person name="Saltykova A."/>
            <person name="Bonnot C."/>
            <person name="Breuninger H."/>
            <person name="Symeonidi A."/>
            <person name="Radhakrishnan G.V."/>
            <person name="Van Nieuwerburgh F."/>
            <person name="Deforce D."/>
            <person name="Chang C."/>
            <person name="Karol K.G."/>
            <person name="Hedrich R."/>
            <person name="Ulvskov P."/>
            <person name="Glockner G."/>
            <person name="Delwiche C.F."/>
            <person name="Petrasek J."/>
            <person name="Van de Peer Y."/>
            <person name="Friml J."/>
            <person name="Beilby M."/>
            <person name="Dolan L."/>
            <person name="Kohara Y."/>
            <person name="Sugano S."/>
            <person name="Fujiyama A."/>
            <person name="Delaux P.-M."/>
            <person name="Quint M."/>
            <person name="TheiBen G."/>
            <person name="Hagemann M."/>
            <person name="Harholt J."/>
            <person name="Dunand C."/>
            <person name="Zachgo S."/>
            <person name="Langdale J."/>
            <person name="Maumus F."/>
            <person name="Straeten D.V.D."/>
            <person name="Gould S.B."/>
            <person name="Rensing S.A."/>
        </authorList>
    </citation>
    <scope>NUCLEOTIDE SEQUENCE [LARGE SCALE GENOMIC DNA]</scope>
    <source>
        <strain evidence="2 3">S276</strain>
    </source>
</reference>
<accession>A0A388LKS6</accession>
<dbReference type="Proteomes" id="UP000265515">
    <property type="component" value="Unassembled WGS sequence"/>
</dbReference>
<dbReference type="PANTHER" id="PTHR33828">
    <property type="entry name" value="OS05G0596200 PROTEIN"/>
    <property type="match status" value="1"/>
</dbReference>
<feature type="region of interest" description="Disordered" evidence="1">
    <location>
        <begin position="99"/>
        <end position="164"/>
    </location>
</feature>
<comment type="caution">
    <text evidence="2">The sequence shown here is derived from an EMBL/GenBank/DDBJ whole genome shotgun (WGS) entry which is preliminary data.</text>
</comment>
<dbReference type="PANTHER" id="PTHR33828:SF2">
    <property type="entry name" value="NUCLEOLIN"/>
    <property type="match status" value="1"/>
</dbReference>
<feature type="region of interest" description="Disordered" evidence="1">
    <location>
        <begin position="1"/>
        <end position="61"/>
    </location>
</feature>
<evidence type="ECO:0000256" key="1">
    <source>
        <dbReference type="SAM" id="MobiDB-lite"/>
    </source>
</evidence>
<dbReference type="OrthoDB" id="361835at2759"/>
<proteinExistence type="predicted"/>
<dbReference type="AlphaFoldDB" id="A0A388LKS6"/>
<dbReference type="OMA" id="WLEEMFL"/>
<feature type="compositionally biased region" description="Basic and acidic residues" evidence="1">
    <location>
        <begin position="34"/>
        <end position="48"/>
    </location>
</feature>
<name>A0A388LKS6_CHABU</name>
<feature type="compositionally biased region" description="Basic and acidic residues" evidence="1">
    <location>
        <begin position="1"/>
        <end position="17"/>
    </location>
</feature>
<dbReference type="STRING" id="69332.A0A388LKS6"/>
<protein>
    <submittedName>
        <fullName evidence="2">Uncharacterized protein</fullName>
    </submittedName>
</protein>
<dbReference type="Gramene" id="GBG82930">
    <property type="protein sequence ID" value="GBG82930"/>
    <property type="gene ID" value="CBR_g36457"/>
</dbReference>
<keyword evidence="3" id="KW-1185">Reference proteome</keyword>
<organism evidence="2 3">
    <name type="scientific">Chara braunii</name>
    <name type="common">Braun's stonewort</name>
    <dbReference type="NCBI Taxonomy" id="69332"/>
    <lineage>
        <taxon>Eukaryota</taxon>
        <taxon>Viridiplantae</taxon>
        <taxon>Streptophyta</taxon>
        <taxon>Charophyceae</taxon>
        <taxon>Charales</taxon>
        <taxon>Characeae</taxon>
        <taxon>Chara</taxon>
    </lineage>
</organism>